<name>A0A7I8K9K9_SPIIN</name>
<evidence type="ECO:0000313" key="3">
    <source>
        <dbReference type="Proteomes" id="UP000663760"/>
    </source>
</evidence>
<feature type="domain" description="Reverse transcriptase Ty1/copia-type" evidence="1">
    <location>
        <begin position="1"/>
        <end position="50"/>
    </location>
</feature>
<evidence type="ECO:0000259" key="1">
    <source>
        <dbReference type="Pfam" id="PF07727"/>
    </source>
</evidence>
<accession>A0A7I8K9K9</accession>
<dbReference type="InterPro" id="IPR013103">
    <property type="entry name" value="RVT_2"/>
</dbReference>
<reference evidence="2" key="1">
    <citation type="submission" date="2020-02" db="EMBL/GenBank/DDBJ databases">
        <authorList>
            <person name="Scholz U."/>
            <person name="Mascher M."/>
            <person name="Fiebig A."/>
        </authorList>
    </citation>
    <scope>NUCLEOTIDE SEQUENCE</scope>
</reference>
<evidence type="ECO:0000313" key="2">
    <source>
        <dbReference type="EMBL" id="CAA7394272.1"/>
    </source>
</evidence>
<protein>
    <recommendedName>
        <fullName evidence="1">Reverse transcriptase Ty1/copia-type domain-containing protein</fullName>
    </recommendedName>
</protein>
<organism evidence="2 3">
    <name type="scientific">Spirodela intermedia</name>
    <name type="common">Intermediate duckweed</name>
    <dbReference type="NCBI Taxonomy" id="51605"/>
    <lineage>
        <taxon>Eukaryota</taxon>
        <taxon>Viridiplantae</taxon>
        <taxon>Streptophyta</taxon>
        <taxon>Embryophyta</taxon>
        <taxon>Tracheophyta</taxon>
        <taxon>Spermatophyta</taxon>
        <taxon>Magnoliopsida</taxon>
        <taxon>Liliopsida</taxon>
        <taxon>Araceae</taxon>
        <taxon>Lemnoideae</taxon>
        <taxon>Spirodela</taxon>
    </lineage>
</organism>
<sequence length="90" mass="10456">MSDLALLTSYLGIEVEQARHMIRLKQKNYVLRLLEQSGMQECKSVSTPLEARFKCSEGRKSQLVDSIKFKSIIKSLRYLIHTRLELELSQ</sequence>
<dbReference type="EMBL" id="LR746267">
    <property type="protein sequence ID" value="CAA7394272.1"/>
    <property type="molecule type" value="Genomic_DNA"/>
</dbReference>
<proteinExistence type="predicted"/>
<dbReference type="Pfam" id="PF07727">
    <property type="entry name" value="RVT_2"/>
    <property type="match status" value="1"/>
</dbReference>
<keyword evidence="3" id="KW-1185">Reference proteome</keyword>
<dbReference type="AlphaFoldDB" id="A0A7I8K9K9"/>
<dbReference type="Proteomes" id="UP000663760">
    <property type="component" value="Chromosome 4"/>
</dbReference>
<dbReference type="OrthoDB" id="1740642at2759"/>
<gene>
    <name evidence="2" type="ORF">SI8410_04004933</name>
</gene>